<sequence length="187" mass="19105">MKAFTQLFAIATVVVCALSKPVAKAACPKGALVSSKTLTLSDGRTVVQATHACDGAVAAREELFPRTLSTVNICGLSCTTSCSNVTGILPPISDDCSAISAALQIFAGDLTSSTVVVQPSHLTSLSSGTCEFFLQNTGKAPVQECWTDFSTHGTVAGAACFPPNQPFFPEGLCTGAAGTWAVGSTHS</sequence>
<organism evidence="2 3">
    <name type="scientific">Sphaerobolus stellatus (strain SS14)</name>
    <dbReference type="NCBI Taxonomy" id="990650"/>
    <lineage>
        <taxon>Eukaryota</taxon>
        <taxon>Fungi</taxon>
        <taxon>Dikarya</taxon>
        <taxon>Basidiomycota</taxon>
        <taxon>Agaricomycotina</taxon>
        <taxon>Agaricomycetes</taxon>
        <taxon>Phallomycetidae</taxon>
        <taxon>Geastrales</taxon>
        <taxon>Sphaerobolaceae</taxon>
        <taxon>Sphaerobolus</taxon>
    </lineage>
</organism>
<dbReference type="AlphaFoldDB" id="A0A0C9UBY4"/>
<proteinExistence type="predicted"/>
<protein>
    <submittedName>
        <fullName evidence="2">Uncharacterized protein</fullName>
    </submittedName>
</protein>
<accession>A0A0C9UBY4</accession>
<evidence type="ECO:0000313" key="2">
    <source>
        <dbReference type="EMBL" id="KIJ32169.1"/>
    </source>
</evidence>
<gene>
    <name evidence="2" type="ORF">M422DRAFT_35968</name>
</gene>
<dbReference type="Proteomes" id="UP000054279">
    <property type="component" value="Unassembled WGS sequence"/>
</dbReference>
<reference evidence="2 3" key="1">
    <citation type="submission" date="2014-06" db="EMBL/GenBank/DDBJ databases">
        <title>Evolutionary Origins and Diversification of the Mycorrhizal Mutualists.</title>
        <authorList>
            <consortium name="DOE Joint Genome Institute"/>
            <consortium name="Mycorrhizal Genomics Consortium"/>
            <person name="Kohler A."/>
            <person name="Kuo A."/>
            <person name="Nagy L.G."/>
            <person name="Floudas D."/>
            <person name="Copeland A."/>
            <person name="Barry K.W."/>
            <person name="Cichocki N."/>
            <person name="Veneault-Fourrey C."/>
            <person name="LaButti K."/>
            <person name="Lindquist E.A."/>
            <person name="Lipzen A."/>
            <person name="Lundell T."/>
            <person name="Morin E."/>
            <person name="Murat C."/>
            <person name="Riley R."/>
            <person name="Ohm R."/>
            <person name="Sun H."/>
            <person name="Tunlid A."/>
            <person name="Henrissat B."/>
            <person name="Grigoriev I.V."/>
            <person name="Hibbett D.S."/>
            <person name="Martin F."/>
        </authorList>
    </citation>
    <scope>NUCLEOTIDE SEQUENCE [LARGE SCALE GENOMIC DNA]</scope>
    <source>
        <strain evidence="2 3">SS14</strain>
    </source>
</reference>
<keyword evidence="1" id="KW-0732">Signal</keyword>
<dbReference type="HOGENOM" id="CLU_083085_0_0_1"/>
<keyword evidence="3" id="KW-1185">Reference proteome</keyword>
<name>A0A0C9UBY4_SPHS4</name>
<evidence type="ECO:0000256" key="1">
    <source>
        <dbReference type="SAM" id="SignalP"/>
    </source>
</evidence>
<dbReference type="OrthoDB" id="3249523at2759"/>
<feature type="chain" id="PRO_5002204052" evidence="1">
    <location>
        <begin position="20"/>
        <end position="187"/>
    </location>
</feature>
<dbReference type="EMBL" id="KN837231">
    <property type="protein sequence ID" value="KIJ32169.1"/>
    <property type="molecule type" value="Genomic_DNA"/>
</dbReference>
<evidence type="ECO:0000313" key="3">
    <source>
        <dbReference type="Proteomes" id="UP000054279"/>
    </source>
</evidence>
<feature type="signal peptide" evidence="1">
    <location>
        <begin position="1"/>
        <end position="19"/>
    </location>
</feature>